<keyword evidence="4" id="KW-1185">Reference proteome</keyword>
<feature type="compositionally biased region" description="Basic and acidic residues" evidence="2">
    <location>
        <begin position="19"/>
        <end position="37"/>
    </location>
</feature>
<feature type="region of interest" description="Disordered" evidence="2">
    <location>
        <begin position="1"/>
        <end position="37"/>
    </location>
</feature>
<comment type="caution">
    <text evidence="3">The sequence shown here is derived from an EMBL/GenBank/DDBJ whole genome shotgun (WGS) entry which is preliminary data.</text>
</comment>
<dbReference type="PANTHER" id="PTHR28524:SF3">
    <property type="entry name" value="SUCCINATE DEHYDROGENASE ASSEMBLY FACTOR 4, MITOCHONDRIAL"/>
    <property type="match status" value="1"/>
</dbReference>
<dbReference type="InterPro" id="IPR012875">
    <property type="entry name" value="SDHF4"/>
</dbReference>
<feature type="compositionally biased region" description="Low complexity" evidence="2">
    <location>
        <begin position="1"/>
        <end position="12"/>
    </location>
</feature>
<organism evidence="3 4">
    <name type="scientific">Ostreibacterium oceani</name>
    <dbReference type="NCBI Taxonomy" id="2654998"/>
    <lineage>
        <taxon>Bacteria</taxon>
        <taxon>Pseudomonadati</taxon>
        <taxon>Pseudomonadota</taxon>
        <taxon>Gammaproteobacteria</taxon>
        <taxon>Cardiobacteriales</taxon>
        <taxon>Ostreibacteriaceae</taxon>
        <taxon>Ostreibacterium</taxon>
    </lineage>
</organism>
<protein>
    <submittedName>
        <fullName evidence="3">DUF1674 domain-containing protein</fullName>
    </submittedName>
</protein>
<reference evidence="3 4" key="1">
    <citation type="submission" date="2019-10" db="EMBL/GenBank/DDBJ databases">
        <title>Cardiobacteriales fam. a chemoheterotrophic member of the order Cardiobacteriales, and proposal of Cardiobacteriales fam. nov.</title>
        <authorList>
            <person name="Wang C."/>
        </authorList>
    </citation>
    <scope>NUCLEOTIDE SEQUENCE [LARGE SCALE GENOMIC DNA]</scope>
    <source>
        <strain evidence="3 4">ML27</strain>
    </source>
</reference>
<evidence type="ECO:0000256" key="2">
    <source>
        <dbReference type="SAM" id="MobiDB-lite"/>
    </source>
</evidence>
<evidence type="ECO:0000313" key="3">
    <source>
        <dbReference type="EMBL" id="MPV85795.1"/>
    </source>
</evidence>
<name>A0A6N7EW31_9GAMM</name>
<dbReference type="Proteomes" id="UP000471298">
    <property type="component" value="Unassembled WGS sequence"/>
</dbReference>
<dbReference type="PANTHER" id="PTHR28524">
    <property type="entry name" value="SUCCINATE DEHYDROGENASE ASSEMBLY FACTOR 4, MITOCHONDRIAL"/>
    <property type="match status" value="1"/>
</dbReference>
<sequence>MQVNQANQANANSPVSENMPKEYGGRKPEKGLEPTRYGDWEFKGRCIDF</sequence>
<evidence type="ECO:0000256" key="1">
    <source>
        <dbReference type="ARBA" id="ARBA00005701"/>
    </source>
</evidence>
<dbReference type="Pfam" id="PF07896">
    <property type="entry name" value="DUF1674"/>
    <property type="match status" value="1"/>
</dbReference>
<comment type="similarity">
    <text evidence="1">Belongs to the SDHAF4 family.</text>
</comment>
<accession>A0A6N7EW31</accession>
<gene>
    <name evidence="3" type="ORF">GCU85_03450</name>
</gene>
<proteinExistence type="inferred from homology"/>
<dbReference type="AlphaFoldDB" id="A0A6N7EW31"/>
<dbReference type="EMBL" id="WHNW01000003">
    <property type="protein sequence ID" value="MPV85795.1"/>
    <property type="molecule type" value="Genomic_DNA"/>
</dbReference>
<evidence type="ECO:0000313" key="4">
    <source>
        <dbReference type="Proteomes" id="UP000471298"/>
    </source>
</evidence>
<dbReference type="InParanoid" id="A0A6N7EW31"/>